<feature type="region of interest" description="G1" evidence="6">
    <location>
        <begin position="98"/>
        <end position="105"/>
    </location>
</feature>
<dbReference type="InterPro" id="IPR004044">
    <property type="entry name" value="KH_dom_type_2"/>
</dbReference>
<dbReference type="InterPro" id="IPR030388">
    <property type="entry name" value="G_ERA_dom"/>
</dbReference>
<evidence type="ECO:0000313" key="10">
    <source>
        <dbReference type="Proteomes" id="UP001473302"/>
    </source>
</evidence>
<feature type="region of interest" description="G4" evidence="6">
    <location>
        <begin position="213"/>
        <end position="216"/>
    </location>
</feature>
<dbReference type="InterPro" id="IPR015946">
    <property type="entry name" value="KH_dom-like_a/b"/>
</dbReference>
<dbReference type="PANTHER" id="PTHR42698:SF1">
    <property type="entry name" value="GTPASE ERA, MITOCHONDRIAL"/>
    <property type="match status" value="1"/>
</dbReference>
<dbReference type="Pfam" id="PF01926">
    <property type="entry name" value="MMR_HSR1"/>
    <property type="match status" value="1"/>
</dbReference>
<dbReference type="PROSITE" id="PS51713">
    <property type="entry name" value="G_ERA"/>
    <property type="match status" value="1"/>
</dbReference>
<keyword evidence="4 6" id="KW-0342">GTP-binding</keyword>
<dbReference type="PROSITE" id="PS50823">
    <property type="entry name" value="KH_TYPE_2"/>
    <property type="match status" value="1"/>
</dbReference>
<protein>
    <submittedName>
        <fullName evidence="9">Uncharacterized protein</fullName>
    </submittedName>
</protein>
<dbReference type="InterPro" id="IPR006073">
    <property type="entry name" value="GTP-bd"/>
</dbReference>
<organism evidence="9 10">
    <name type="scientific">Mucor flavus</name>
    <dbReference type="NCBI Taxonomy" id="439312"/>
    <lineage>
        <taxon>Eukaryota</taxon>
        <taxon>Fungi</taxon>
        <taxon>Fungi incertae sedis</taxon>
        <taxon>Mucoromycota</taxon>
        <taxon>Mucoromycotina</taxon>
        <taxon>Mucoromycetes</taxon>
        <taxon>Mucorales</taxon>
        <taxon>Mucorineae</taxon>
        <taxon>Mucoraceae</taxon>
        <taxon>Mucor</taxon>
    </lineage>
</organism>
<reference evidence="9 10" key="1">
    <citation type="submission" date="2024-04" db="EMBL/GenBank/DDBJ databases">
        <title>genome sequences of Mucor flavus KT1a and Helicostylum pulchrum KT1b strains isolated from the surface of a dry-aged beef.</title>
        <authorList>
            <person name="Toyotome T."/>
            <person name="Hosono M."/>
            <person name="Torimaru M."/>
            <person name="Fukuda K."/>
            <person name="Mikami N."/>
        </authorList>
    </citation>
    <scope>NUCLEOTIDE SEQUENCE [LARGE SCALE GENOMIC DNA]</scope>
    <source>
        <strain evidence="9 10">KT1a</strain>
    </source>
</reference>
<dbReference type="CDD" id="cd22534">
    <property type="entry name" value="KH-II_Era"/>
    <property type="match status" value="1"/>
</dbReference>
<dbReference type="NCBIfam" id="TIGR00436">
    <property type="entry name" value="era"/>
    <property type="match status" value="1"/>
</dbReference>
<comment type="similarity">
    <text evidence="1 6">Belongs to the TRAFAC class TrmE-Era-EngA-EngB-Septin-like GTPase superfamily. Era GTPase family.</text>
</comment>
<dbReference type="InterPro" id="IPR027417">
    <property type="entry name" value="P-loop_NTPase"/>
</dbReference>
<sequence>MSTLMNRTLLFRNAFALTRKECQRSYAIMTRAKHRAGIPVSEPTKPKKVPRPTPETVAKKLMDTQFRKPAGITERLVKVNRDVVQPENPHLIKVAVIGAANAGKSTLVNKIVGEEVSGVSPKAHTTRERILAVLTQDNYQVVFLDTPGVIPDHNHAKMNRVLSTSSWRALDEADYVLVVVDAQRSIQPKARVTEDFLLKRLSELEIPATLIFNKMDLIEEDREILKEVEERYITGYPHFKKTLHISAVYEEGLTEVKDILFEESKAKDWMYPAEQKTEMADLKRVEEMIRIQFFKRLHQYIPYMLKQENVGWTELRDGTLRIDQNVYVERDSQQKIVVGTNGRIINNV</sequence>
<evidence type="ECO:0000259" key="8">
    <source>
        <dbReference type="PROSITE" id="PS51713"/>
    </source>
</evidence>
<evidence type="ECO:0000256" key="2">
    <source>
        <dbReference type="ARBA" id="ARBA00022741"/>
    </source>
</evidence>
<accession>A0ABP9YPD5</accession>
<feature type="region of interest" description="G2" evidence="6">
    <location>
        <begin position="124"/>
        <end position="128"/>
    </location>
</feature>
<evidence type="ECO:0000256" key="1">
    <source>
        <dbReference type="ARBA" id="ARBA00007921"/>
    </source>
</evidence>
<proteinExistence type="inferred from homology"/>
<dbReference type="InterPro" id="IPR005225">
    <property type="entry name" value="Small_GTP-bd"/>
</dbReference>
<dbReference type="PANTHER" id="PTHR42698">
    <property type="entry name" value="GTPASE ERA"/>
    <property type="match status" value="1"/>
</dbReference>
<evidence type="ECO:0000256" key="5">
    <source>
        <dbReference type="PROSITE-ProRule" id="PRU00118"/>
    </source>
</evidence>
<dbReference type="Proteomes" id="UP001473302">
    <property type="component" value="Unassembled WGS sequence"/>
</dbReference>
<dbReference type="EMBL" id="BAABUK010000003">
    <property type="protein sequence ID" value="GAA5808722.1"/>
    <property type="molecule type" value="Genomic_DNA"/>
</dbReference>
<feature type="domain" description="Era-type G" evidence="8">
    <location>
        <begin position="90"/>
        <end position="269"/>
    </location>
</feature>
<evidence type="ECO:0000256" key="3">
    <source>
        <dbReference type="ARBA" id="ARBA00022884"/>
    </source>
</evidence>
<feature type="domain" description="KH type-2" evidence="7">
    <location>
        <begin position="297"/>
        <end position="348"/>
    </location>
</feature>
<feature type="region of interest" description="G5" evidence="6">
    <location>
        <begin position="245"/>
        <end position="247"/>
    </location>
</feature>
<name>A0ABP9YPD5_9FUNG</name>
<dbReference type="Gene3D" id="3.40.50.300">
    <property type="entry name" value="P-loop containing nucleotide triphosphate hydrolases"/>
    <property type="match status" value="1"/>
</dbReference>
<dbReference type="SUPFAM" id="SSF52540">
    <property type="entry name" value="P-loop containing nucleoside triphosphate hydrolases"/>
    <property type="match status" value="1"/>
</dbReference>
<keyword evidence="3 5" id="KW-0694">RNA-binding</keyword>
<evidence type="ECO:0000256" key="6">
    <source>
        <dbReference type="PROSITE-ProRule" id="PRU01050"/>
    </source>
</evidence>
<keyword evidence="2 6" id="KW-0547">Nucleotide-binding</keyword>
<evidence type="ECO:0000313" key="9">
    <source>
        <dbReference type="EMBL" id="GAA5808722.1"/>
    </source>
</evidence>
<dbReference type="NCBIfam" id="TIGR00231">
    <property type="entry name" value="small_GTP"/>
    <property type="match status" value="1"/>
</dbReference>
<evidence type="ECO:0000256" key="4">
    <source>
        <dbReference type="ARBA" id="ARBA00023134"/>
    </source>
</evidence>
<dbReference type="CDD" id="cd04163">
    <property type="entry name" value="Era"/>
    <property type="match status" value="1"/>
</dbReference>
<keyword evidence="10" id="KW-1185">Reference proteome</keyword>
<gene>
    <name evidence="9" type="ORF">MFLAVUS_002117</name>
</gene>
<feature type="region of interest" description="G3" evidence="6">
    <location>
        <begin position="145"/>
        <end position="148"/>
    </location>
</feature>
<comment type="caution">
    <text evidence="9">The sequence shown here is derived from an EMBL/GenBank/DDBJ whole genome shotgun (WGS) entry which is preliminary data.</text>
</comment>
<dbReference type="InterPro" id="IPR005662">
    <property type="entry name" value="GTPase_Era-like"/>
</dbReference>
<evidence type="ECO:0000259" key="7">
    <source>
        <dbReference type="PROSITE" id="PS50823"/>
    </source>
</evidence>
<dbReference type="Gene3D" id="3.30.300.20">
    <property type="match status" value="1"/>
</dbReference>